<dbReference type="AlphaFoldDB" id="A0A1G6IQT2"/>
<evidence type="ECO:0000259" key="4">
    <source>
        <dbReference type="Pfam" id="PF00694"/>
    </source>
</evidence>
<dbReference type="Pfam" id="PF00694">
    <property type="entry name" value="Aconitase_C"/>
    <property type="match status" value="1"/>
</dbReference>
<comment type="subunit">
    <text evidence="3">Heterodimer of LeuC and LeuD.</text>
</comment>
<accession>A0A1G6IQT2</accession>
<feature type="domain" description="Aconitase A/isopropylmalate dehydratase small subunit swivel" evidence="4">
    <location>
        <begin position="53"/>
        <end position="100"/>
    </location>
</feature>
<keyword evidence="3" id="KW-0028">Amino-acid biosynthesis</keyword>
<sequence>MKFKGTAFRYGRDVDTDVIIPARYLNTSDPAELAKHCLEDLDPTFVSRVKRGDIIVADENFGCGSSREHAPVAIKAAGVSVVIAKSFARIFYRNAINIGLPIMECPEAADAISDGDVVYVDADTGVVRDETTGATFQAQPFPPFIQEIINEGGLVARTKRQMAEKNA</sequence>
<evidence type="ECO:0000313" key="5">
    <source>
        <dbReference type="EMBL" id="SDC08847.1"/>
    </source>
</evidence>
<dbReference type="InterPro" id="IPR050075">
    <property type="entry name" value="LeuD"/>
</dbReference>
<dbReference type="InterPro" id="IPR033940">
    <property type="entry name" value="IPMI_Swivel"/>
</dbReference>
<dbReference type="SUPFAM" id="SSF52016">
    <property type="entry name" value="LeuD/IlvD-like"/>
    <property type="match status" value="1"/>
</dbReference>
<dbReference type="InterPro" id="IPR015928">
    <property type="entry name" value="Aconitase/3IPM_dehydase_swvl"/>
</dbReference>
<comment type="catalytic activity">
    <reaction evidence="3">
        <text>(2R,3S)-3-isopropylmalate = (2S)-2-isopropylmalate</text>
        <dbReference type="Rhea" id="RHEA:32287"/>
        <dbReference type="ChEBI" id="CHEBI:1178"/>
        <dbReference type="ChEBI" id="CHEBI:35121"/>
        <dbReference type="EC" id="4.2.1.33"/>
    </reaction>
</comment>
<comment type="similarity">
    <text evidence="1 3">Belongs to the LeuD family. LeuD type 2 subfamily.</text>
</comment>
<dbReference type="PANTHER" id="PTHR43345">
    <property type="entry name" value="3-ISOPROPYLMALATE DEHYDRATASE SMALL SUBUNIT 2-RELATED-RELATED"/>
    <property type="match status" value="1"/>
</dbReference>
<evidence type="ECO:0000256" key="2">
    <source>
        <dbReference type="ARBA" id="ARBA00023239"/>
    </source>
</evidence>
<keyword evidence="6" id="KW-1185">Reference proteome</keyword>
<organism evidence="5 6">
    <name type="scientific">Parafannyhessea umbonata</name>
    <dbReference type="NCBI Taxonomy" id="604330"/>
    <lineage>
        <taxon>Bacteria</taxon>
        <taxon>Bacillati</taxon>
        <taxon>Actinomycetota</taxon>
        <taxon>Coriobacteriia</taxon>
        <taxon>Coriobacteriales</taxon>
        <taxon>Atopobiaceae</taxon>
        <taxon>Parafannyhessea</taxon>
    </lineage>
</organism>
<comment type="pathway">
    <text evidence="3">Amino-acid biosynthesis; L-leucine biosynthesis; L-leucine from 3-methyl-2-oxobutanoate: step 2/4.</text>
</comment>
<dbReference type="RefSeq" id="WP_090845118.1">
    <property type="nucleotide sequence ID" value="NZ_FMZL01000003.1"/>
</dbReference>
<keyword evidence="2 3" id="KW-0456">Lyase</keyword>
<keyword evidence="3" id="KW-0432">Leucine biosynthesis</keyword>
<dbReference type="InterPro" id="IPR011827">
    <property type="entry name" value="LeuD_type2/HacB/DmdB"/>
</dbReference>
<dbReference type="InterPro" id="IPR000573">
    <property type="entry name" value="AconitaseA/IPMdHydase_ssu_swvl"/>
</dbReference>
<gene>
    <name evidence="3" type="primary">leuD</name>
    <name evidence="5" type="ORF">SAMN04487824_10330</name>
</gene>
<dbReference type="UniPathway" id="UPA00048">
    <property type="reaction ID" value="UER00071"/>
</dbReference>
<reference evidence="6" key="1">
    <citation type="submission" date="2016-10" db="EMBL/GenBank/DDBJ databases">
        <authorList>
            <person name="Varghese N."/>
            <person name="Submissions S."/>
        </authorList>
    </citation>
    <scope>NUCLEOTIDE SEQUENCE [LARGE SCALE GENOMIC DNA]</scope>
    <source>
        <strain evidence="6">DSM 22619</strain>
    </source>
</reference>
<dbReference type="PANTHER" id="PTHR43345:SF2">
    <property type="entry name" value="3-ISOPROPYLMALATE DEHYDRATASE SMALL SUBUNIT 1"/>
    <property type="match status" value="1"/>
</dbReference>
<evidence type="ECO:0000256" key="3">
    <source>
        <dbReference type="HAMAP-Rule" id="MF_01032"/>
    </source>
</evidence>
<dbReference type="GO" id="GO:0003861">
    <property type="term" value="F:3-isopropylmalate dehydratase activity"/>
    <property type="evidence" value="ECO:0007669"/>
    <property type="project" value="UniProtKB-UniRule"/>
</dbReference>
<evidence type="ECO:0000256" key="1">
    <source>
        <dbReference type="ARBA" id="ARBA00009869"/>
    </source>
</evidence>
<proteinExistence type="inferred from homology"/>
<dbReference type="EMBL" id="FMZL01000003">
    <property type="protein sequence ID" value="SDC08847.1"/>
    <property type="molecule type" value="Genomic_DNA"/>
</dbReference>
<keyword evidence="3" id="KW-0100">Branched-chain amino acid biosynthesis</keyword>
<dbReference type="GO" id="GO:0009098">
    <property type="term" value="P:L-leucine biosynthetic process"/>
    <property type="evidence" value="ECO:0007669"/>
    <property type="project" value="UniProtKB-UniRule"/>
</dbReference>
<protein>
    <recommendedName>
        <fullName evidence="3">3-isopropylmalate dehydratase small subunit</fullName>
        <ecNumber evidence="3">4.2.1.33</ecNumber>
    </recommendedName>
    <alternativeName>
        <fullName evidence="3">Alpha-IPM isomerase</fullName>
        <shortName evidence="3">IPMI</shortName>
    </alternativeName>
    <alternativeName>
        <fullName evidence="3">Isopropylmalate isomerase</fullName>
    </alternativeName>
</protein>
<name>A0A1G6IQT2_9ACTN</name>
<dbReference type="NCBIfam" id="TIGR02084">
    <property type="entry name" value="leud"/>
    <property type="match status" value="1"/>
</dbReference>
<dbReference type="CDD" id="cd01577">
    <property type="entry name" value="IPMI_Swivel"/>
    <property type="match status" value="1"/>
</dbReference>
<dbReference type="NCBIfam" id="TIGR02087">
    <property type="entry name" value="LEUD_arch"/>
    <property type="match status" value="1"/>
</dbReference>
<dbReference type="Proteomes" id="UP000198528">
    <property type="component" value="Unassembled WGS sequence"/>
</dbReference>
<dbReference type="HAMAP" id="MF_01032">
    <property type="entry name" value="LeuD_type2"/>
    <property type="match status" value="1"/>
</dbReference>
<evidence type="ECO:0000313" key="6">
    <source>
        <dbReference type="Proteomes" id="UP000198528"/>
    </source>
</evidence>
<dbReference type="EC" id="4.2.1.33" evidence="3"/>
<comment type="function">
    <text evidence="3">Catalyzes the isomerization between 2-isopropylmalate and 3-isopropylmalate, via the formation of 2-isopropylmaleate.</text>
</comment>
<dbReference type="STRING" id="604330.SAMN04489857_1579"/>
<dbReference type="Gene3D" id="3.20.19.10">
    <property type="entry name" value="Aconitase, domain 4"/>
    <property type="match status" value="1"/>
</dbReference>
<dbReference type="FunFam" id="3.20.19.10:FF:000007">
    <property type="entry name" value="Isopropylmalate/citramalate isomerase small subunit"/>
    <property type="match status" value="1"/>
</dbReference>
<dbReference type="InterPro" id="IPR011824">
    <property type="entry name" value="LeuD/DmdB_bac"/>
</dbReference>